<accession>A0ABV3QNQ2</accession>
<dbReference type="RefSeq" id="WP_367844155.1">
    <property type="nucleotide sequence ID" value="NZ_JBFOHL010000004.1"/>
</dbReference>
<comment type="caution">
    <text evidence="1">The sequence shown here is derived from an EMBL/GenBank/DDBJ whole genome shotgun (WGS) entry which is preliminary data.</text>
</comment>
<keyword evidence="2" id="KW-1185">Reference proteome</keyword>
<dbReference type="Proteomes" id="UP001556170">
    <property type="component" value="Unassembled WGS sequence"/>
</dbReference>
<evidence type="ECO:0000313" key="1">
    <source>
        <dbReference type="EMBL" id="MEW9623848.1"/>
    </source>
</evidence>
<protein>
    <recommendedName>
        <fullName evidence="3">Secreted protein</fullName>
    </recommendedName>
</protein>
<proteinExistence type="predicted"/>
<evidence type="ECO:0000313" key="2">
    <source>
        <dbReference type="Proteomes" id="UP001556170"/>
    </source>
</evidence>
<name>A0ABV3QNQ2_9GAMM</name>
<sequence>MMLMLILSISLRERSAARSQQGTAQHERADNLFHGNLLNWKSIGYACLGMPPSILCGPDRGVATIRQVSQTWREFEGSPTALVRSSLGFDAALT</sequence>
<evidence type="ECO:0008006" key="3">
    <source>
        <dbReference type="Google" id="ProtNLM"/>
    </source>
</evidence>
<reference evidence="1 2" key="1">
    <citation type="submission" date="2024-06" db="EMBL/GenBank/DDBJ databases">
        <authorList>
            <person name="Woo H."/>
        </authorList>
    </citation>
    <scope>NUCLEOTIDE SEQUENCE [LARGE SCALE GENOMIC DNA]</scope>
    <source>
        <strain evidence="1 2">S2-g</strain>
    </source>
</reference>
<organism evidence="1 2">
    <name type="scientific">Rhodanobacter geophilus</name>
    <dbReference type="NCBI Taxonomy" id="3162488"/>
    <lineage>
        <taxon>Bacteria</taxon>
        <taxon>Pseudomonadati</taxon>
        <taxon>Pseudomonadota</taxon>
        <taxon>Gammaproteobacteria</taxon>
        <taxon>Lysobacterales</taxon>
        <taxon>Rhodanobacteraceae</taxon>
        <taxon>Rhodanobacter</taxon>
    </lineage>
</organism>
<dbReference type="EMBL" id="JBFOHL010000004">
    <property type="protein sequence ID" value="MEW9623848.1"/>
    <property type="molecule type" value="Genomic_DNA"/>
</dbReference>
<gene>
    <name evidence="1" type="ORF">ABQJ56_06365</name>
</gene>